<comment type="similarity">
    <text evidence="7">Belongs to the phycobilisome linker protein family.</text>
</comment>
<evidence type="ECO:0000256" key="1">
    <source>
        <dbReference type="ARBA" id="ARBA00004445"/>
    </source>
</evidence>
<dbReference type="InterPro" id="IPR001297">
    <property type="entry name" value="PBS_linker_dom"/>
</dbReference>
<dbReference type="AlphaFoldDB" id="A0A024CH48"/>
<accession>A0A024CH48</accession>
<feature type="domain" description="CpcD-like" evidence="9">
    <location>
        <begin position="497"/>
        <end position="547"/>
    </location>
</feature>
<feature type="compositionally biased region" description="Polar residues" evidence="8">
    <location>
        <begin position="476"/>
        <end position="491"/>
    </location>
</feature>
<sequence>MDTNQASSGFGAESKWNNPVSFQRKGISNKKAALTTGEFLKNSCDQMAIGVGPRTHADCPHRVTAECYSPDDNSSLEDVIAAAYRQIFGNAHVMDFERCKELEAQLRNGELTVRDFVRGLAKSSFYKQRFFTAVGPQRGIDLNIKHLLGRAPHSQAEISAKISLQAEHGQAAVIDSIVDSAEYLEVFGSDIVPYARAWSSPADLATSAFPLLAAIQKSFAGSDSARGGASNLISNYASGRAPRINVPSESIGVKPTPSYAAGRFASRAPGVTSGNDGAPMRGDSYVFFGLGQREQETFQRCPGDSNDQLNALIRSTYKQVMGNPHLMEFERAISAESKYVDGYLSTREFVRALGLSAEYKRRFFETNAPYRFIELNFKHFLGRAPSSQAEISEHTKILAESGYEAEICSYVDSVEYQTTFGEDTVPFARILSENGRSQVAFNRHLKLAEGYAASDTVQTGSSLVTSVATGTVPGGWSSTTTRINRTGTQSGAADPTKKRFRIVVSAQAARSRQRTAGSTYLVSGKDMSSQMKYIHSRGGKILSITEVM</sequence>
<reference evidence="11" key="1">
    <citation type="journal article" date="2014" name="FEMS Microbiol. Ecol.">
        <title>Development of a targeted metagenomic approach to study a genomic region involved in light harvesting in marine Synechococcus.</title>
        <authorList>
            <person name="Humily F."/>
            <person name="Farrant G.K."/>
            <person name="Marie D."/>
            <person name="Perennou M."/>
            <person name="Mazard S."/>
            <person name="Labadie K."/>
            <person name="Aury J.-M."/>
            <person name="Wincker P."/>
            <person name="Nicolas Segui A."/>
            <person name="Scanlan D.J."/>
            <person name="Garczarek L."/>
        </authorList>
    </citation>
    <scope>NUCLEOTIDE SEQUENCE</scope>
</reference>
<feature type="domain" description="PBS-linker" evidence="10">
    <location>
        <begin position="45"/>
        <end position="224"/>
    </location>
</feature>
<gene>
    <name evidence="11" type="primary">mpeD</name>
</gene>
<dbReference type="PROSITE" id="PS51445">
    <property type="entry name" value="PBS_LINKER"/>
    <property type="match status" value="2"/>
</dbReference>
<dbReference type="SMART" id="SM01094">
    <property type="entry name" value="CpcD"/>
    <property type="match status" value="1"/>
</dbReference>
<keyword evidence="2" id="KW-0602">Photosynthesis</keyword>
<keyword evidence="5" id="KW-0793">Thylakoid</keyword>
<feature type="domain" description="PBS-linker" evidence="10">
    <location>
        <begin position="278"/>
        <end position="456"/>
    </location>
</feature>
<evidence type="ECO:0000256" key="2">
    <source>
        <dbReference type="ARBA" id="ARBA00022531"/>
    </source>
</evidence>
<evidence type="ECO:0000256" key="8">
    <source>
        <dbReference type="SAM" id="MobiDB-lite"/>
    </source>
</evidence>
<evidence type="ECO:0000256" key="6">
    <source>
        <dbReference type="ARBA" id="ARBA00023136"/>
    </source>
</evidence>
<keyword evidence="4 7" id="KW-0605">Phycobilisome</keyword>
<dbReference type="PANTHER" id="PTHR34011:SF6">
    <property type="entry name" value="PHYCOBILIPROTEIN APCE"/>
    <property type="match status" value="1"/>
</dbReference>
<organism evidence="11">
    <name type="scientific">uncultured Synechococcus sp</name>
    <dbReference type="NCBI Taxonomy" id="154535"/>
    <lineage>
        <taxon>Bacteria</taxon>
        <taxon>Bacillati</taxon>
        <taxon>Cyanobacteriota</taxon>
        <taxon>Cyanophyceae</taxon>
        <taxon>Synechococcales</taxon>
        <taxon>Synechococcaceae</taxon>
        <taxon>Synechococcus</taxon>
        <taxon>environmental samples</taxon>
    </lineage>
</organism>
<dbReference type="InterPro" id="IPR038255">
    <property type="entry name" value="PBS_linker_sf"/>
</dbReference>
<keyword evidence="3" id="KW-0042">Antenna complex</keyword>
<dbReference type="Pfam" id="PF00427">
    <property type="entry name" value="PBS_linker_poly"/>
    <property type="match status" value="2"/>
</dbReference>
<evidence type="ECO:0000313" key="11">
    <source>
        <dbReference type="EMBL" id="AHZ34016.1"/>
    </source>
</evidence>
<dbReference type="PROSITE" id="PS51441">
    <property type="entry name" value="CPCD_LIKE"/>
    <property type="match status" value="1"/>
</dbReference>
<dbReference type="GO" id="GO:0015979">
    <property type="term" value="P:photosynthesis"/>
    <property type="evidence" value="ECO:0007669"/>
    <property type="project" value="UniProtKB-KW"/>
</dbReference>
<dbReference type="InterPro" id="IPR008213">
    <property type="entry name" value="CpcD-like_dom"/>
</dbReference>
<evidence type="ECO:0000259" key="9">
    <source>
        <dbReference type="PROSITE" id="PS51441"/>
    </source>
</evidence>
<evidence type="ECO:0000259" key="10">
    <source>
        <dbReference type="PROSITE" id="PS51445"/>
    </source>
</evidence>
<evidence type="ECO:0000256" key="5">
    <source>
        <dbReference type="ARBA" id="ARBA00023078"/>
    </source>
</evidence>
<proteinExistence type="inferred from homology"/>
<protein>
    <submittedName>
        <fullName evidence="11">Rod linker polypeptide (Lr), C-phycoerythrin I and II-associated protein</fullName>
    </submittedName>
</protein>
<keyword evidence="6" id="KW-0472">Membrane</keyword>
<feature type="region of interest" description="Disordered" evidence="8">
    <location>
        <begin position="475"/>
        <end position="494"/>
    </location>
</feature>
<dbReference type="GO" id="GO:0031676">
    <property type="term" value="C:plasma membrane-derived thylakoid membrane"/>
    <property type="evidence" value="ECO:0007669"/>
    <property type="project" value="UniProtKB-SubCell"/>
</dbReference>
<dbReference type="GO" id="GO:0030089">
    <property type="term" value="C:phycobilisome"/>
    <property type="evidence" value="ECO:0007669"/>
    <property type="project" value="UniProtKB-UniRule"/>
</dbReference>
<evidence type="ECO:0000256" key="3">
    <source>
        <dbReference type="ARBA" id="ARBA00022549"/>
    </source>
</evidence>
<evidence type="ECO:0000256" key="4">
    <source>
        <dbReference type="ARBA" id="ARBA00022738"/>
    </source>
</evidence>
<dbReference type="Pfam" id="PF01383">
    <property type="entry name" value="CpcD"/>
    <property type="match status" value="1"/>
</dbReference>
<dbReference type="PANTHER" id="PTHR34011">
    <property type="entry name" value="PHYCOBILISOME 32.1 KDA LINKER POLYPEPTIDE, PHYCOCYANIN-ASSOCIATED, ROD 2-RELATED"/>
    <property type="match status" value="1"/>
</dbReference>
<dbReference type="EMBL" id="KF846550">
    <property type="protein sequence ID" value="AHZ34016.1"/>
    <property type="molecule type" value="Genomic_DNA"/>
</dbReference>
<dbReference type="Gene3D" id="1.10.3130.20">
    <property type="entry name" value="Phycobilisome linker domain"/>
    <property type="match status" value="2"/>
</dbReference>
<name>A0A024CH48_9SYNE</name>
<evidence type="ECO:0000256" key="7">
    <source>
        <dbReference type="PROSITE-ProRule" id="PRU00775"/>
    </source>
</evidence>
<comment type="subcellular location">
    <subcellularLocation>
        <location evidence="1">Cellular thylakoid membrane</location>
        <topology evidence="1">Peripheral membrane protein</topology>
        <orientation evidence="1">Cytoplasmic side</orientation>
    </subcellularLocation>
</comment>